<gene>
    <name evidence="1" type="ORF">BUZ01_10520</name>
</gene>
<proteinExistence type="predicted"/>
<comment type="caution">
    <text evidence="1">The sequence shown here is derived from an EMBL/GenBank/DDBJ whole genome shotgun (WGS) entry which is preliminary data.</text>
</comment>
<sequence>MTKNSPCKEITIVIQFIKKGMIALKWFLSIVQIILGVFLAFFAYKQMNQNHLDTWFIIFTVFSLIFVLWFAKHYDKS</sequence>
<name>A0A2T4SVI4_STAGA</name>
<dbReference type="Proteomes" id="UP000283576">
    <property type="component" value="Unassembled WGS sequence"/>
</dbReference>
<organism evidence="1 2">
    <name type="scientific">Staphylococcus gallinarum</name>
    <dbReference type="NCBI Taxonomy" id="1293"/>
    <lineage>
        <taxon>Bacteria</taxon>
        <taxon>Bacillati</taxon>
        <taxon>Bacillota</taxon>
        <taxon>Bacilli</taxon>
        <taxon>Bacillales</taxon>
        <taxon>Staphylococcaceae</taxon>
        <taxon>Staphylococcus</taxon>
    </lineage>
</organism>
<reference evidence="1 2" key="1">
    <citation type="journal article" date="2016" name="Front. Microbiol.">
        <title>Comprehensive Phylogenetic Analysis of Bovine Non-aureus Staphylococci Species Based on Whole-Genome Sequencing.</title>
        <authorList>
            <person name="Naushad S."/>
            <person name="Barkema H.W."/>
            <person name="Luby C."/>
            <person name="Condas L.A."/>
            <person name="Nobrega D.B."/>
            <person name="Carson D.A."/>
            <person name="De Buck J."/>
        </authorList>
    </citation>
    <scope>NUCLEOTIDE SEQUENCE [LARGE SCALE GENOMIC DNA]</scope>
    <source>
        <strain evidence="1 2">SNUC 1388</strain>
    </source>
</reference>
<evidence type="ECO:0000313" key="1">
    <source>
        <dbReference type="EMBL" id="RIL42200.1"/>
    </source>
</evidence>
<dbReference type="AlphaFoldDB" id="A0A2T4SVI4"/>
<protein>
    <submittedName>
        <fullName evidence="1">Uncharacterized protein</fullName>
    </submittedName>
</protein>
<accession>A0A2T4SVI4</accession>
<evidence type="ECO:0000313" key="2">
    <source>
        <dbReference type="Proteomes" id="UP000283576"/>
    </source>
</evidence>
<dbReference type="EMBL" id="QXRZ01000006">
    <property type="protein sequence ID" value="RIL42200.1"/>
    <property type="molecule type" value="Genomic_DNA"/>
</dbReference>